<keyword evidence="2" id="KW-1185">Reference proteome</keyword>
<accession>A0A8X6XEG2</accession>
<gene>
    <name evidence="1" type="ORF">TNIN_455711</name>
</gene>
<dbReference type="OrthoDB" id="6469079at2759"/>
<organism evidence="1 2">
    <name type="scientific">Trichonephila inaurata madagascariensis</name>
    <dbReference type="NCBI Taxonomy" id="2747483"/>
    <lineage>
        <taxon>Eukaryota</taxon>
        <taxon>Metazoa</taxon>
        <taxon>Ecdysozoa</taxon>
        <taxon>Arthropoda</taxon>
        <taxon>Chelicerata</taxon>
        <taxon>Arachnida</taxon>
        <taxon>Araneae</taxon>
        <taxon>Araneomorphae</taxon>
        <taxon>Entelegynae</taxon>
        <taxon>Araneoidea</taxon>
        <taxon>Nephilidae</taxon>
        <taxon>Trichonephila</taxon>
        <taxon>Trichonephila inaurata</taxon>
    </lineage>
</organism>
<name>A0A8X6XEG2_9ARAC</name>
<protein>
    <submittedName>
        <fullName evidence="1">Uncharacterized protein</fullName>
    </submittedName>
</protein>
<dbReference type="Proteomes" id="UP000886998">
    <property type="component" value="Unassembled WGS sequence"/>
</dbReference>
<comment type="caution">
    <text evidence="1">The sequence shown here is derived from an EMBL/GenBank/DDBJ whole genome shotgun (WGS) entry which is preliminary data.</text>
</comment>
<reference evidence="1" key="1">
    <citation type="submission" date="2020-08" db="EMBL/GenBank/DDBJ databases">
        <title>Multicomponent nature underlies the extraordinary mechanical properties of spider dragline silk.</title>
        <authorList>
            <person name="Kono N."/>
            <person name="Nakamura H."/>
            <person name="Mori M."/>
            <person name="Yoshida Y."/>
            <person name="Ohtoshi R."/>
            <person name="Malay A.D."/>
            <person name="Moran D.A.P."/>
            <person name="Tomita M."/>
            <person name="Numata K."/>
            <person name="Arakawa K."/>
        </authorList>
    </citation>
    <scope>NUCLEOTIDE SEQUENCE</scope>
</reference>
<proteinExistence type="predicted"/>
<evidence type="ECO:0000313" key="2">
    <source>
        <dbReference type="Proteomes" id="UP000886998"/>
    </source>
</evidence>
<dbReference type="EMBL" id="BMAV01007835">
    <property type="protein sequence ID" value="GFY50984.1"/>
    <property type="molecule type" value="Genomic_DNA"/>
</dbReference>
<sequence>MFWNFGKADWPAFAELTEKDFTSLPLSHQLNVNWLNFKVVIRNAKKTIPRENFKSFKATYMHNDPCLRALADNTDRLFQNLKYTNSDSIRVKFNKPNAEIKHLYAAKNRASWHEICSKIDAKTNNSKS</sequence>
<dbReference type="AlphaFoldDB" id="A0A8X6XEG2"/>
<evidence type="ECO:0000313" key="1">
    <source>
        <dbReference type="EMBL" id="GFY50984.1"/>
    </source>
</evidence>